<evidence type="ECO:0000256" key="4">
    <source>
        <dbReference type="ARBA" id="ARBA00022692"/>
    </source>
</evidence>
<evidence type="ECO:0000256" key="7">
    <source>
        <dbReference type="RuleBase" id="RU003346"/>
    </source>
</evidence>
<feature type="transmembrane region" description="Helical" evidence="8">
    <location>
        <begin position="316"/>
        <end position="335"/>
    </location>
</feature>
<proteinExistence type="inferred from homology"/>
<comment type="caution">
    <text evidence="10">The sequence shown here is derived from an EMBL/GenBank/DDBJ whole genome shotgun (WGS) entry which is preliminary data.</text>
</comment>
<evidence type="ECO:0000256" key="2">
    <source>
        <dbReference type="ARBA" id="ARBA00010992"/>
    </source>
</evidence>
<dbReference type="PROSITE" id="PS50850">
    <property type="entry name" value="MFS"/>
    <property type="match status" value="1"/>
</dbReference>
<accession>A0ABR4F0P8</accession>
<sequence>MAALREGQLYHLLHSDAVRVSYIHQDCRPVDCSLTVTSLDTGTIGSVTTMPAFEVTMGPISSTIRGVIVSSILLPGALAALVAGILADRHGRKRLVILGAVIYGVGAAIECGSVALAMFIVGRLIKGVGQGLFLSTVYVQVSEISPARTRGTMTALPQFLIVCGLVTGFFMSYGTAGIKGSSASWRLPLGVASFLAFAFAAMNIFTPASPRWLLAKGRVEQARTIIAALGLDEAEQDQLLAMSSSALEHSPDESFLESLVHTFKDFGEAFSAPVRARTAFGCFIMAFQQFSGIDGILYYAPILFSQAGLSGEKANFLASGVSSLVILATTIPASIWADRWGRRTSSIIGGALITVLMVLMGTMYAANLVHGSHGAGRWVVIVSIYLFAVVYNGTWAIGFRTFLVESLPRKTRSSASSLGQCSNWVANYIVALTTPVMIDRSSFAAYYFFAGCTFICTVVCTLYMFETKGHTLEVIEQRYLDEKANSTGRRTFEGFKLKPVTRVSRCPSVSRPSSADVA</sequence>
<feature type="transmembrane region" description="Helical" evidence="8">
    <location>
        <begin position="378"/>
        <end position="397"/>
    </location>
</feature>
<feature type="transmembrane region" description="Helical" evidence="8">
    <location>
        <begin position="444"/>
        <end position="465"/>
    </location>
</feature>
<evidence type="ECO:0000256" key="1">
    <source>
        <dbReference type="ARBA" id="ARBA00004141"/>
    </source>
</evidence>
<dbReference type="InterPro" id="IPR003663">
    <property type="entry name" value="Sugar/inositol_transpt"/>
</dbReference>
<dbReference type="SUPFAM" id="SSF103473">
    <property type="entry name" value="MFS general substrate transporter"/>
    <property type="match status" value="1"/>
</dbReference>
<keyword evidence="3 7" id="KW-0813">Transport</keyword>
<evidence type="ECO:0000256" key="3">
    <source>
        <dbReference type="ARBA" id="ARBA00022448"/>
    </source>
</evidence>
<reference evidence="10 11" key="1">
    <citation type="submission" date="2024-03" db="EMBL/GenBank/DDBJ databases">
        <title>A high-quality draft genome sequence of Diaporthe vaccinii, a causative agent of upright dieback and viscid rot disease in cranberry plants.</title>
        <authorList>
            <person name="Sarrasin M."/>
            <person name="Lang B.F."/>
            <person name="Burger G."/>
        </authorList>
    </citation>
    <scope>NUCLEOTIDE SEQUENCE [LARGE SCALE GENOMIC DNA]</scope>
    <source>
        <strain evidence="10 11">IS7</strain>
    </source>
</reference>
<evidence type="ECO:0000256" key="6">
    <source>
        <dbReference type="ARBA" id="ARBA00023136"/>
    </source>
</evidence>
<dbReference type="InterPro" id="IPR036259">
    <property type="entry name" value="MFS_trans_sf"/>
</dbReference>
<evidence type="ECO:0000313" key="10">
    <source>
        <dbReference type="EMBL" id="KAL2288234.1"/>
    </source>
</evidence>
<protein>
    <recommendedName>
        <fullName evidence="9">Major facilitator superfamily (MFS) profile domain-containing protein</fullName>
    </recommendedName>
</protein>
<dbReference type="InterPro" id="IPR005829">
    <property type="entry name" value="Sugar_transporter_CS"/>
</dbReference>
<dbReference type="Pfam" id="PF00083">
    <property type="entry name" value="Sugar_tr"/>
    <property type="match status" value="1"/>
</dbReference>
<keyword evidence="11" id="KW-1185">Reference proteome</keyword>
<keyword evidence="6 8" id="KW-0472">Membrane</keyword>
<feature type="transmembrane region" description="Helical" evidence="8">
    <location>
        <begin position="280"/>
        <end position="304"/>
    </location>
</feature>
<dbReference type="PANTHER" id="PTHR48022">
    <property type="entry name" value="PLASTIDIC GLUCOSE TRANSPORTER 4"/>
    <property type="match status" value="1"/>
</dbReference>
<dbReference type="InterPro" id="IPR020846">
    <property type="entry name" value="MFS_dom"/>
</dbReference>
<name>A0ABR4F0P8_9PEZI</name>
<dbReference type="EMBL" id="JBAWTH010000017">
    <property type="protein sequence ID" value="KAL2288234.1"/>
    <property type="molecule type" value="Genomic_DNA"/>
</dbReference>
<organism evidence="10 11">
    <name type="scientific">Diaporthe vaccinii</name>
    <dbReference type="NCBI Taxonomy" id="105482"/>
    <lineage>
        <taxon>Eukaryota</taxon>
        <taxon>Fungi</taxon>
        <taxon>Dikarya</taxon>
        <taxon>Ascomycota</taxon>
        <taxon>Pezizomycotina</taxon>
        <taxon>Sordariomycetes</taxon>
        <taxon>Sordariomycetidae</taxon>
        <taxon>Diaporthales</taxon>
        <taxon>Diaporthaceae</taxon>
        <taxon>Diaporthe</taxon>
        <taxon>Diaporthe eres species complex</taxon>
    </lineage>
</organism>
<gene>
    <name evidence="10" type="ORF">FJTKL_04309</name>
</gene>
<dbReference type="PRINTS" id="PR00171">
    <property type="entry name" value="SUGRTRNSPORT"/>
</dbReference>
<feature type="domain" description="Major facilitator superfamily (MFS) profile" evidence="9">
    <location>
        <begin position="26"/>
        <end position="468"/>
    </location>
</feature>
<dbReference type="NCBIfam" id="TIGR00879">
    <property type="entry name" value="SP"/>
    <property type="match status" value="1"/>
</dbReference>
<evidence type="ECO:0000256" key="8">
    <source>
        <dbReference type="SAM" id="Phobius"/>
    </source>
</evidence>
<comment type="subcellular location">
    <subcellularLocation>
        <location evidence="1">Membrane</location>
        <topology evidence="1">Multi-pass membrane protein</topology>
    </subcellularLocation>
</comment>
<keyword evidence="4 8" id="KW-0812">Transmembrane</keyword>
<feature type="transmembrane region" description="Helical" evidence="8">
    <location>
        <begin position="185"/>
        <end position="206"/>
    </location>
</feature>
<dbReference type="Gene3D" id="1.20.1250.20">
    <property type="entry name" value="MFS general substrate transporter like domains"/>
    <property type="match status" value="1"/>
</dbReference>
<dbReference type="InterPro" id="IPR005828">
    <property type="entry name" value="MFS_sugar_transport-like"/>
</dbReference>
<evidence type="ECO:0000256" key="5">
    <source>
        <dbReference type="ARBA" id="ARBA00022989"/>
    </source>
</evidence>
<dbReference type="Proteomes" id="UP001600888">
    <property type="component" value="Unassembled WGS sequence"/>
</dbReference>
<dbReference type="PROSITE" id="PS00216">
    <property type="entry name" value="SUGAR_TRANSPORT_1"/>
    <property type="match status" value="1"/>
</dbReference>
<dbReference type="InterPro" id="IPR050360">
    <property type="entry name" value="MFS_Sugar_Transporters"/>
</dbReference>
<evidence type="ECO:0000259" key="9">
    <source>
        <dbReference type="PROSITE" id="PS50850"/>
    </source>
</evidence>
<feature type="transmembrane region" description="Helical" evidence="8">
    <location>
        <begin position="153"/>
        <end position="173"/>
    </location>
</feature>
<comment type="similarity">
    <text evidence="2 7">Belongs to the major facilitator superfamily. Sugar transporter (TC 2.A.1.1) family.</text>
</comment>
<feature type="transmembrane region" description="Helical" evidence="8">
    <location>
        <begin position="67"/>
        <end position="88"/>
    </location>
</feature>
<feature type="transmembrane region" description="Helical" evidence="8">
    <location>
        <begin position="95"/>
        <end position="118"/>
    </location>
</feature>
<keyword evidence="5 8" id="KW-1133">Transmembrane helix</keyword>
<feature type="transmembrane region" description="Helical" evidence="8">
    <location>
        <begin position="347"/>
        <end position="366"/>
    </location>
</feature>
<evidence type="ECO:0000313" key="11">
    <source>
        <dbReference type="Proteomes" id="UP001600888"/>
    </source>
</evidence>
<dbReference type="PANTHER" id="PTHR48022:SF2">
    <property type="entry name" value="PLASTIDIC GLUCOSE TRANSPORTER 4"/>
    <property type="match status" value="1"/>
</dbReference>